<proteinExistence type="predicted"/>
<dbReference type="AlphaFoldDB" id="A0A511KS19"/>
<dbReference type="InterPro" id="IPR001374">
    <property type="entry name" value="R3H_dom"/>
</dbReference>
<feature type="region of interest" description="Disordered" evidence="1">
    <location>
        <begin position="577"/>
        <end position="652"/>
    </location>
</feature>
<dbReference type="PROSITE" id="PS50174">
    <property type="entry name" value="G_PATCH"/>
    <property type="match status" value="1"/>
</dbReference>
<dbReference type="GO" id="GO:0003676">
    <property type="term" value="F:nucleic acid binding"/>
    <property type="evidence" value="ECO:0007669"/>
    <property type="project" value="UniProtKB-UniRule"/>
</dbReference>
<evidence type="ECO:0000259" key="3">
    <source>
        <dbReference type="PROSITE" id="PS51061"/>
    </source>
</evidence>
<dbReference type="InterPro" id="IPR051189">
    <property type="entry name" value="Splicing_assoc_domain"/>
</dbReference>
<dbReference type="Proteomes" id="UP000321518">
    <property type="component" value="Unassembled WGS sequence"/>
</dbReference>
<dbReference type="SMART" id="SM00393">
    <property type="entry name" value="R3H"/>
    <property type="match status" value="1"/>
</dbReference>
<dbReference type="PANTHER" id="PTHR14195">
    <property type="entry name" value="G PATCH DOMAIN CONTAINING PROTEIN 2"/>
    <property type="match status" value="1"/>
</dbReference>
<name>A0A511KS19_RHOTO</name>
<feature type="region of interest" description="Disordered" evidence="1">
    <location>
        <begin position="21"/>
        <end position="128"/>
    </location>
</feature>
<dbReference type="InterPro" id="IPR036867">
    <property type="entry name" value="R3H_dom_sf"/>
</dbReference>
<feature type="region of interest" description="Disordered" evidence="1">
    <location>
        <begin position="711"/>
        <end position="756"/>
    </location>
</feature>
<dbReference type="Pfam" id="PF01585">
    <property type="entry name" value="G-patch"/>
    <property type="match status" value="1"/>
</dbReference>
<sequence>MATFDYADLVQEDMLGFNASPFFQPIPTPQQYSTTHSPAQTGYSTPSRGGRGGRGGAGVLRGGGRGGTPNRSGAATPEHARSYVHGGRSAFRGGPHQGLGVFNARGRGGVPGAFTPGRGGSSSSSPGEYNPLLVPVKFVQASGPGLGTVGGEDEHGLEKAGAAAPRAQVAADAALADEVGRMDLYDGDAGKGPPPPTAFEPQPETTATMALDELEDAHAATSEAYPGLGSHVAVDDADEEDDTSAPMTEPPRPDSPAADEPPLFEISVTRSEVTVELSATIPPPPALVQREDTAEASSSDEEDEEQVVYPPRAVSHADPVPSTRPHQTKPVQHETPDFTSLPTPSVKPPAPKPPQPALPTAPAHKSKKALKRAAKIARKAGRVHARSGNTHLGTGKTLGAEDDDDLEEGRAMFARLQGAAGVDDMLAGSDEDEESDDVAVNGGAEQEHEEGQPRMDDSDLDWGSASPPPVGLGARSQTRRRAKKQLQRQQRADQRQAEKLERLIAAGSTREEIELAMAIEMSIEEAEEVQRQVEGRGKRERRLRQRQRAEEDYLQNADFEEGDDSIAVLAAFAKGAVGGLDGAHERGDDLDRRLVEEAEAAAWGTSDDNSDEDDDSDEEETSDDEEDEEERYIRRLAREEEEMSEDVDSDVELEMDYALGDADGRMEHSLSIASDSDEASDFDSSLLSSTDSVAEGFDVAKALLAGGTVRLSAMGQAGGGGRKAERERKKERRRERKGKMRAMEESDDDENDDDEAMLFQGNDTWADRDEEYIARVQNAVRANADLLSTAQGGRAARRANRHERNKLFKAISEGNFKDVDLYDDAEDLDDEMIEAMFAEEEERGFGSMSKKQRKKDKSFGGAFSSTLADQWELDRQSKARKKDERAALRAATDEAEYRDSYRTKGGKKGKKALKAAREAADQSNDAATVNRRIRHFIVNEIREQSVSLPPMSKKARIAVHLLAEVYGLKSRSMGKGNSRFPVLERTSKTTVIGISERRVRAIVGTAEGENELEDGFEAFGGIGRRGRGGGKMAGLWKALEGASGKGNFGAGGRGGGLGKNSEGAVVGEGADKLGENNIGFALLKKMGWTEGAQIGLSGGILEPVSAVVKGTRRGLGA</sequence>
<organism evidence="4 5">
    <name type="scientific">Rhodotorula toruloides</name>
    <name type="common">Yeast</name>
    <name type="synonym">Rhodosporidium toruloides</name>
    <dbReference type="NCBI Taxonomy" id="5286"/>
    <lineage>
        <taxon>Eukaryota</taxon>
        <taxon>Fungi</taxon>
        <taxon>Dikarya</taxon>
        <taxon>Basidiomycota</taxon>
        <taxon>Pucciniomycotina</taxon>
        <taxon>Microbotryomycetes</taxon>
        <taxon>Sporidiobolales</taxon>
        <taxon>Sporidiobolaceae</taxon>
        <taxon>Rhodotorula</taxon>
    </lineage>
</organism>
<dbReference type="Pfam" id="PF01424">
    <property type="entry name" value="R3H"/>
    <property type="match status" value="1"/>
</dbReference>
<reference evidence="4 5" key="1">
    <citation type="submission" date="2019-07" db="EMBL/GenBank/DDBJ databases">
        <title>Rhodotorula toruloides NBRC10032 genome sequencing.</title>
        <authorList>
            <person name="Shida Y."/>
            <person name="Takaku H."/>
            <person name="Ogasawara W."/>
            <person name="Mori K."/>
        </authorList>
    </citation>
    <scope>NUCLEOTIDE SEQUENCE [LARGE SCALE GENOMIC DNA]</scope>
    <source>
        <strain evidence="4 5">NBRC10032</strain>
    </source>
</reference>
<feature type="compositionally biased region" description="Basic residues" evidence="1">
    <location>
        <begin position="477"/>
        <end position="486"/>
    </location>
</feature>
<feature type="region of interest" description="Disordered" evidence="1">
    <location>
        <begin position="875"/>
        <end position="926"/>
    </location>
</feature>
<evidence type="ECO:0000313" key="4">
    <source>
        <dbReference type="EMBL" id="GEM12314.1"/>
    </source>
</evidence>
<feature type="compositionally biased region" description="Basic residues" evidence="1">
    <location>
        <begin position="364"/>
        <end position="385"/>
    </location>
</feature>
<dbReference type="EMBL" id="BJWK01000020">
    <property type="protein sequence ID" value="GEM12314.1"/>
    <property type="molecule type" value="Genomic_DNA"/>
</dbReference>
<feature type="compositionally biased region" description="Acidic residues" evidence="1">
    <location>
        <begin position="745"/>
        <end position="756"/>
    </location>
</feature>
<feature type="compositionally biased region" description="Pro residues" evidence="1">
    <location>
        <begin position="345"/>
        <end position="359"/>
    </location>
</feature>
<dbReference type="OrthoDB" id="21470at2759"/>
<feature type="region of interest" description="Disordered" evidence="1">
    <location>
        <begin position="529"/>
        <end position="556"/>
    </location>
</feature>
<dbReference type="InterPro" id="IPR000467">
    <property type="entry name" value="G_patch_dom"/>
</dbReference>
<protein>
    <submittedName>
        <fullName evidence="4">R3H domain containing protein</fullName>
    </submittedName>
</protein>
<feature type="compositionally biased region" description="Acidic residues" evidence="1">
    <location>
        <begin position="639"/>
        <end position="652"/>
    </location>
</feature>
<feature type="compositionally biased region" description="Acidic residues" evidence="1">
    <location>
        <begin position="608"/>
        <end position="630"/>
    </location>
</feature>
<feature type="compositionally biased region" description="Basic and acidic residues" evidence="1">
    <location>
        <begin position="582"/>
        <end position="596"/>
    </location>
</feature>
<feature type="compositionally biased region" description="Polar residues" evidence="1">
    <location>
        <begin position="29"/>
        <end position="47"/>
    </location>
</feature>
<feature type="domain" description="G-patch" evidence="2">
    <location>
        <begin position="1075"/>
        <end position="1117"/>
    </location>
</feature>
<evidence type="ECO:0000313" key="5">
    <source>
        <dbReference type="Proteomes" id="UP000321518"/>
    </source>
</evidence>
<feature type="compositionally biased region" description="Basic and acidic residues" evidence="1">
    <location>
        <begin position="875"/>
        <end position="902"/>
    </location>
</feature>
<feature type="compositionally biased region" description="Basic residues" evidence="1">
    <location>
        <begin position="729"/>
        <end position="740"/>
    </location>
</feature>
<feature type="compositionally biased region" description="Basic and acidic residues" evidence="1">
    <location>
        <begin position="445"/>
        <end position="457"/>
    </location>
</feature>
<dbReference type="SMART" id="SM00443">
    <property type="entry name" value="G_patch"/>
    <property type="match status" value="1"/>
</dbReference>
<feature type="compositionally biased region" description="Low complexity" evidence="1">
    <location>
        <begin position="199"/>
        <end position="208"/>
    </location>
</feature>
<feature type="region of interest" description="Disordered" evidence="1">
    <location>
        <begin position="184"/>
        <end position="498"/>
    </location>
</feature>
<gene>
    <name evidence="4" type="ORF">Rt10032_c20g6331</name>
</gene>
<dbReference type="SUPFAM" id="SSF82708">
    <property type="entry name" value="R3H domain"/>
    <property type="match status" value="1"/>
</dbReference>
<dbReference type="Gene3D" id="3.30.1370.50">
    <property type="entry name" value="R3H-like domain"/>
    <property type="match status" value="1"/>
</dbReference>
<feature type="compositionally biased region" description="Gly residues" evidence="1">
    <location>
        <begin position="49"/>
        <end position="67"/>
    </location>
</feature>
<feature type="domain" description="R3H" evidence="3">
    <location>
        <begin position="923"/>
        <end position="987"/>
    </location>
</feature>
<dbReference type="PROSITE" id="PS51061">
    <property type="entry name" value="R3H"/>
    <property type="match status" value="1"/>
</dbReference>
<evidence type="ECO:0000259" key="2">
    <source>
        <dbReference type="PROSITE" id="PS50174"/>
    </source>
</evidence>
<accession>A0A511KS19</accession>
<evidence type="ECO:0000256" key="1">
    <source>
        <dbReference type="SAM" id="MobiDB-lite"/>
    </source>
</evidence>
<feature type="compositionally biased region" description="Basic residues" evidence="1">
    <location>
        <begin position="904"/>
        <end position="914"/>
    </location>
</feature>
<comment type="caution">
    <text evidence="4">The sequence shown here is derived from an EMBL/GenBank/DDBJ whole genome shotgun (WGS) entry which is preliminary data.</text>
</comment>